<reference evidence="6 7" key="1">
    <citation type="submission" date="2023-05" db="EMBL/GenBank/DDBJ databases">
        <title>A 100% complete, gapless, phased diploid assembly of the Scenedesmus obliquus UTEX 3031 genome.</title>
        <authorList>
            <person name="Biondi T.C."/>
            <person name="Hanschen E.R."/>
            <person name="Kwon T."/>
            <person name="Eng W."/>
            <person name="Kruse C.P.S."/>
            <person name="Koehler S.I."/>
            <person name="Kunde Y."/>
            <person name="Gleasner C.D."/>
            <person name="You Mak K.T."/>
            <person name="Polle J."/>
            <person name="Hovde B.T."/>
            <person name="Starkenburg S.R."/>
        </authorList>
    </citation>
    <scope>NUCLEOTIDE SEQUENCE [LARGE SCALE GENOMIC DNA]</scope>
    <source>
        <strain evidence="6 7">DOE0152z</strain>
    </source>
</reference>
<dbReference type="InterPro" id="IPR037120">
    <property type="entry name" value="Haem_peroxidase_sf_animal"/>
</dbReference>
<dbReference type="Pfam" id="PF03098">
    <property type="entry name" value="An_peroxidase"/>
    <property type="match status" value="1"/>
</dbReference>
<dbReference type="EMBL" id="CP126220">
    <property type="protein sequence ID" value="WIA21634.1"/>
    <property type="molecule type" value="Genomic_DNA"/>
</dbReference>
<evidence type="ECO:0000313" key="7">
    <source>
        <dbReference type="Proteomes" id="UP001244341"/>
    </source>
</evidence>
<proteinExistence type="predicted"/>
<dbReference type="SUPFAM" id="SSF48113">
    <property type="entry name" value="Heme-dependent peroxidases"/>
    <property type="match status" value="1"/>
</dbReference>
<evidence type="ECO:0000256" key="4">
    <source>
        <dbReference type="ARBA" id="ARBA00023002"/>
    </source>
</evidence>
<dbReference type="Proteomes" id="UP001244341">
    <property type="component" value="Chromosome 13b"/>
</dbReference>
<keyword evidence="4" id="KW-0560">Oxidoreductase</keyword>
<dbReference type="PRINTS" id="PR00457">
    <property type="entry name" value="ANPEROXIDASE"/>
</dbReference>
<accession>A0ABY8UKR2</accession>
<keyword evidence="7" id="KW-1185">Reference proteome</keyword>
<sequence>MLLYVVYRALQPFWLKLWPPLQVVYLISKRVILRERNLAAPTLPPSSAIRENGTPLDARTFEGSLNNQQRPTMAMTGCPFIRNTPAAEGNMMKPLDGPDPVLVAQKILARPGGVTKTRPLVNLLGGAWIQFMLHDWFELRKDKKAAPVTFPLPGGSVMPLQPAVLNREGSVINNHDHWWSGCQIYGTTPDKNHELRSGVDGKLRLVNNGPVTSDGTYLPLDAAGTELVGFNLNLWTGLQLLHFVFAKEHNTVCDMLRANNPTWDDAKLFAAARLIITALLARIHTVEWTTAIIQHPAGRASQYFLWYGILGTLFGRKLHTLTKLLRRLPTFIGQFLCGIPGSNTVMAGDNLPFAHSEEFIAVYRMHSLLPDSVELRASSSGKLIKTVGLGDIILDKGTAVNTSVPLPDLFYTLGVGHAGALELRNFPTALRSLETPALKAKNAEQPKPHKLLDMAAVDVWRGRESRLPLFNAYLKALSLPTYSSFDKLGIEDAGARAALKEVYGNDIDKIDVAVGLLAETPLPGWIFGEAVYTIFVLQTQRRLESDRFYTADFDEAAYTAAGLDYVHDTTMSDILMRHVPELALHLQPRSNAFIPWGSSNKRQLHEAVIWDLLLPGTVLGWLRDMGYSW</sequence>
<dbReference type="PANTHER" id="PTHR11903">
    <property type="entry name" value="PROSTAGLANDIN G/H SYNTHASE"/>
    <property type="match status" value="1"/>
</dbReference>
<organism evidence="6 7">
    <name type="scientific">Tetradesmus obliquus</name>
    <name type="common">Green alga</name>
    <name type="synonym">Acutodesmus obliquus</name>
    <dbReference type="NCBI Taxonomy" id="3088"/>
    <lineage>
        <taxon>Eukaryota</taxon>
        <taxon>Viridiplantae</taxon>
        <taxon>Chlorophyta</taxon>
        <taxon>core chlorophytes</taxon>
        <taxon>Chlorophyceae</taxon>
        <taxon>CS clade</taxon>
        <taxon>Sphaeropleales</taxon>
        <taxon>Scenedesmaceae</taxon>
        <taxon>Tetradesmus</taxon>
    </lineage>
</organism>
<evidence type="ECO:0000256" key="3">
    <source>
        <dbReference type="ARBA" id="ARBA00022964"/>
    </source>
</evidence>
<keyword evidence="2" id="KW-0611">Plant defense</keyword>
<dbReference type="InterPro" id="IPR050783">
    <property type="entry name" value="Oxylipin_biosynth_metab"/>
</dbReference>
<dbReference type="InterPro" id="IPR019791">
    <property type="entry name" value="Haem_peroxidase_animal"/>
</dbReference>
<evidence type="ECO:0000256" key="5">
    <source>
        <dbReference type="ARBA" id="ARBA00023004"/>
    </source>
</evidence>
<dbReference type="PANTHER" id="PTHR11903:SF11">
    <property type="entry name" value="ALPHA-DIOXYGENASE 1"/>
    <property type="match status" value="1"/>
</dbReference>
<evidence type="ECO:0008006" key="8">
    <source>
        <dbReference type="Google" id="ProtNLM"/>
    </source>
</evidence>
<protein>
    <recommendedName>
        <fullName evidence="8">Heme peroxidase</fullName>
    </recommendedName>
</protein>
<dbReference type="Gene3D" id="1.10.640.10">
    <property type="entry name" value="Haem peroxidase domain superfamily, animal type"/>
    <property type="match status" value="1"/>
</dbReference>
<keyword evidence="3" id="KW-0223">Dioxygenase</keyword>
<keyword evidence="1" id="KW-0479">Metal-binding</keyword>
<gene>
    <name evidence="6" type="ORF">OEZ85_000815</name>
</gene>
<name>A0ABY8UKR2_TETOB</name>
<evidence type="ECO:0000313" key="6">
    <source>
        <dbReference type="EMBL" id="WIA21634.1"/>
    </source>
</evidence>
<evidence type="ECO:0000256" key="2">
    <source>
        <dbReference type="ARBA" id="ARBA00022821"/>
    </source>
</evidence>
<dbReference type="InterPro" id="IPR010255">
    <property type="entry name" value="Haem_peroxidase_sf"/>
</dbReference>
<keyword evidence="5" id="KW-0408">Iron</keyword>
<evidence type="ECO:0000256" key="1">
    <source>
        <dbReference type="ARBA" id="ARBA00022723"/>
    </source>
</evidence>
<dbReference type="PROSITE" id="PS50292">
    <property type="entry name" value="PEROXIDASE_3"/>
    <property type="match status" value="1"/>
</dbReference>